<dbReference type="GO" id="GO:0016020">
    <property type="term" value="C:membrane"/>
    <property type="evidence" value="ECO:0007669"/>
    <property type="project" value="UniProtKB-SubCell"/>
</dbReference>
<dbReference type="SUPFAM" id="SSF53850">
    <property type="entry name" value="Periplasmic binding protein-like II"/>
    <property type="match status" value="1"/>
</dbReference>
<comment type="subcellular location">
    <subcellularLocation>
        <location evidence="1">Membrane</location>
        <topology evidence="1">Multi-pass membrane protein</topology>
    </subcellularLocation>
</comment>
<keyword evidence="5" id="KW-0406">Ion transport</keyword>
<dbReference type="InterPro" id="IPR001320">
    <property type="entry name" value="Iontro_rcpt_C"/>
</dbReference>
<evidence type="ECO:0000256" key="11">
    <source>
        <dbReference type="SAM" id="Phobius"/>
    </source>
</evidence>
<dbReference type="EMBL" id="NKXS01006848">
    <property type="protein sequence ID" value="PIN00626.1"/>
    <property type="molecule type" value="Genomic_DNA"/>
</dbReference>
<dbReference type="GO" id="GO:0015276">
    <property type="term" value="F:ligand-gated monoatomic ion channel activity"/>
    <property type="evidence" value="ECO:0007669"/>
    <property type="project" value="InterPro"/>
</dbReference>
<dbReference type="OrthoDB" id="5984008at2759"/>
<evidence type="ECO:0000256" key="8">
    <source>
        <dbReference type="ARBA" id="ARBA00023180"/>
    </source>
</evidence>
<dbReference type="InterPro" id="IPR015683">
    <property type="entry name" value="Ionotropic_Glu_rcpt"/>
</dbReference>
<gene>
    <name evidence="13" type="ORF">CDL12_26867</name>
</gene>
<keyword evidence="9" id="KW-1071">Ligand-gated ion channel</keyword>
<keyword evidence="10" id="KW-0407">Ion channel</keyword>
<evidence type="ECO:0000256" key="9">
    <source>
        <dbReference type="ARBA" id="ARBA00023286"/>
    </source>
</evidence>
<keyword evidence="2" id="KW-0813">Transport</keyword>
<dbReference type="Proteomes" id="UP000231279">
    <property type="component" value="Unassembled WGS sequence"/>
</dbReference>
<feature type="domain" description="Ionotropic glutamate receptor C-terminal" evidence="12">
    <location>
        <begin position="3"/>
        <end position="190"/>
    </location>
</feature>
<dbReference type="SMART" id="SM00079">
    <property type="entry name" value="PBPe"/>
    <property type="match status" value="1"/>
</dbReference>
<keyword evidence="6 11" id="KW-0472">Membrane</keyword>
<dbReference type="AlphaFoldDB" id="A0A2G9G5N5"/>
<sequence>MYRFFVQRVHLIILHLSGEKVCNNYTRAVVLVWLFVVLALTSGYTASLSSLLTVPRLVPSVTDIKYLKDNDAKIGCDGDSFVRKYMENVLGFEPDNIRNIRSEYDYPKEFESGNITAAFLELPYQIAFLNYYCERYTTVRNTFSSVGDRFGGLGFVFQKGSPIADDVSKAILTLSEDGTLKELGRKYFSPPKMCSQSTGTIDSLSWRSFWGLYLFSAGTSTICCLLFSIQQLYKRWNLE</sequence>
<keyword evidence="8" id="KW-0325">Glycoprotein</keyword>
<evidence type="ECO:0000256" key="6">
    <source>
        <dbReference type="ARBA" id="ARBA00023136"/>
    </source>
</evidence>
<dbReference type="PANTHER" id="PTHR18966">
    <property type="entry name" value="IONOTROPIC GLUTAMATE RECEPTOR"/>
    <property type="match status" value="1"/>
</dbReference>
<feature type="transmembrane region" description="Helical" evidence="11">
    <location>
        <begin position="212"/>
        <end position="233"/>
    </location>
</feature>
<evidence type="ECO:0000256" key="5">
    <source>
        <dbReference type="ARBA" id="ARBA00023065"/>
    </source>
</evidence>
<keyword evidence="7" id="KW-0675">Receptor</keyword>
<dbReference type="Pfam" id="PF00060">
    <property type="entry name" value="Lig_chan"/>
    <property type="match status" value="1"/>
</dbReference>
<reference evidence="14" key="1">
    <citation type="journal article" date="2018" name="Gigascience">
        <title>Genome assembly of the Pink Ipe (Handroanthus impetiginosus, Bignoniaceae), a highly valued, ecologically keystone Neotropical timber forest tree.</title>
        <authorList>
            <person name="Silva-Junior O.B."/>
            <person name="Grattapaglia D."/>
            <person name="Novaes E."/>
            <person name="Collevatti R.G."/>
        </authorList>
    </citation>
    <scope>NUCLEOTIDE SEQUENCE [LARGE SCALE GENOMIC DNA]</scope>
    <source>
        <strain evidence="14">cv. UFG-1</strain>
    </source>
</reference>
<evidence type="ECO:0000256" key="10">
    <source>
        <dbReference type="ARBA" id="ARBA00023303"/>
    </source>
</evidence>
<proteinExistence type="predicted"/>
<dbReference type="STRING" id="429701.A0A2G9G5N5"/>
<dbReference type="Gene3D" id="3.40.190.10">
    <property type="entry name" value="Periplasmic binding protein-like II"/>
    <property type="match status" value="1"/>
</dbReference>
<evidence type="ECO:0000259" key="12">
    <source>
        <dbReference type="SMART" id="SM00079"/>
    </source>
</evidence>
<keyword evidence="14" id="KW-1185">Reference proteome</keyword>
<keyword evidence="4 11" id="KW-1133">Transmembrane helix</keyword>
<feature type="transmembrane region" description="Helical" evidence="11">
    <location>
        <begin position="28"/>
        <end position="46"/>
    </location>
</feature>
<evidence type="ECO:0000256" key="7">
    <source>
        <dbReference type="ARBA" id="ARBA00023170"/>
    </source>
</evidence>
<organism evidence="13 14">
    <name type="scientific">Handroanthus impetiginosus</name>
    <dbReference type="NCBI Taxonomy" id="429701"/>
    <lineage>
        <taxon>Eukaryota</taxon>
        <taxon>Viridiplantae</taxon>
        <taxon>Streptophyta</taxon>
        <taxon>Embryophyta</taxon>
        <taxon>Tracheophyta</taxon>
        <taxon>Spermatophyta</taxon>
        <taxon>Magnoliopsida</taxon>
        <taxon>eudicotyledons</taxon>
        <taxon>Gunneridae</taxon>
        <taxon>Pentapetalae</taxon>
        <taxon>asterids</taxon>
        <taxon>lamiids</taxon>
        <taxon>Lamiales</taxon>
        <taxon>Bignoniaceae</taxon>
        <taxon>Crescentiina</taxon>
        <taxon>Tabebuia alliance</taxon>
        <taxon>Handroanthus</taxon>
    </lineage>
</organism>
<evidence type="ECO:0000256" key="2">
    <source>
        <dbReference type="ARBA" id="ARBA00022448"/>
    </source>
</evidence>
<evidence type="ECO:0000256" key="1">
    <source>
        <dbReference type="ARBA" id="ARBA00004141"/>
    </source>
</evidence>
<evidence type="ECO:0000256" key="3">
    <source>
        <dbReference type="ARBA" id="ARBA00022692"/>
    </source>
</evidence>
<keyword evidence="3 11" id="KW-0812">Transmembrane</keyword>
<evidence type="ECO:0000256" key="4">
    <source>
        <dbReference type="ARBA" id="ARBA00022989"/>
    </source>
</evidence>
<accession>A0A2G9G5N5</accession>
<evidence type="ECO:0000313" key="13">
    <source>
        <dbReference type="EMBL" id="PIN00626.1"/>
    </source>
</evidence>
<name>A0A2G9G5N5_9LAMI</name>
<protein>
    <recommendedName>
        <fullName evidence="12">Ionotropic glutamate receptor C-terminal domain-containing protein</fullName>
    </recommendedName>
</protein>
<dbReference type="Gene3D" id="1.10.287.70">
    <property type="match status" value="1"/>
</dbReference>
<evidence type="ECO:0000313" key="14">
    <source>
        <dbReference type="Proteomes" id="UP000231279"/>
    </source>
</evidence>
<comment type="caution">
    <text evidence="13">The sequence shown here is derived from an EMBL/GenBank/DDBJ whole genome shotgun (WGS) entry which is preliminary data.</text>
</comment>